<dbReference type="RefSeq" id="WP_207163830.1">
    <property type="nucleotide sequence ID" value="NZ_CP071382.1"/>
</dbReference>
<sequence>MNFSRIAEIERFAQALIKGAAMGLYLTPKPGLVDLADCGSHPDLTMAKMERSLHILADYLEEMIRSLADNEHFICRALIGRKAEEVMFKVLGTNSHKGYIFLSGLLINARWHAGSHDESAMEKAVVAAAAQYFTAQGEADATNGRSARLRYGTGGIVREAQRGLPSLFTCGVPAYLDAIGRTGSFSIACFHTLSRLMQTVEDTTTLHRGGAMGLARIRRDGLRLEQVIAENGDHISFLEDLNFEYSRLNLTMGGVADMLSLTLGYLTACGLLTGERDRSRHHGLRSIGRCAAGR</sequence>
<dbReference type="PANTHER" id="PTHR30201:SF2">
    <property type="entry name" value="2-(5''-TRIPHOSPHORIBOSYL)-3'-DEPHOSPHOCOENZYME-A SYNTHASE"/>
    <property type="match status" value="1"/>
</dbReference>
<dbReference type="Pfam" id="PF01874">
    <property type="entry name" value="CitG"/>
    <property type="match status" value="1"/>
</dbReference>
<evidence type="ECO:0000256" key="5">
    <source>
        <dbReference type="ARBA" id="ARBA00022840"/>
    </source>
</evidence>
<dbReference type="PANTHER" id="PTHR30201">
    <property type="entry name" value="TRIPHOSPHORIBOSYL-DEPHOSPHO-COA SYNTHASE"/>
    <property type="match status" value="1"/>
</dbReference>
<organism evidence="6 7">
    <name type="scientific">Geobacter benzoatilyticus</name>
    <dbReference type="NCBI Taxonomy" id="2815309"/>
    <lineage>
        <taxon>Bacteria</taxon>
        <taxon>Pseudomonadati</taxon>
        <taxon>Thermodesulfobacteriota</taxon>
        <taxon>Desulfuromonadia</taxon>
        <taxon>Geobacterales</taxon>
        <taxon>Geobacteraceae</taxon>
        <taxon>Geobacter</taxon>
    </lineage>
</organism>
<accession>A0ABX7Q4L1</accession>
<keyword evidence="4" id="KW-0547">Nucleotide-binding</keyword>
<evidence type="ECO:0000256" key="1">
    <source>
        <dbReference type="ARBA" id="ARBA00001210"/>
    </source>
</evidence>
<evidence type="ECO:0000256" key="4">
    <source>
        <dbReference type="ARBA" id="ARBA00022741"/>
    </source>
</evidence>
<proteinExistence type="predicted"/>
<evidence type="ECO:0000313" key="7">
    <source>
        <dbReference type="Proteomes" id="UP000663651"/>
    </source>
</evidence>
<reference evidence="6 7" key="1">
    <citation type="submission" date="2021-03" db="EMBL/GenBank/DDBJ databases">
        <title>Geobacter metallireducens gen. nov. sp. nov., a microorganism capable of coupling the complete oxidation of organic compounds to the reduction of iron and other metals.</title>
        <authorList>
            <person name="Li Y."/>
        </authorList>
    </citation>
    <scope>NUCLEOTIDE SEQUENCE [LARGE SCALE GENOMIC DNA]</scope>
    <source>
        <strain evidence="6 7">Jerry-YX</strain>
    </source>
</reference>
<evidence type="ECO:0000256" key="2">
    <source>
        <dbReference type="ARBA" id="ARBA00012074"/>
    </source>
</evidence>
<keyword evidence="7" id="KW-1185">Reference proteome</keyword>
<protein>
    <recommendedName>
        <fullName evidence="2">triphosphoribosyl-dephospho-CoA synthase</fullName>
        <ecNumber evidence="2">2.4.2.52</ecNumber>
    </recommendedName>
</protein>
<dbReference type="InterPro" id="IPR002736">
    <property type="entry name" value="CitG"/>
</dbReference>
<dbReference type="EC" id="2.4.2.52" evidence="2"/>
<comment type="catalytic activity">
    <reaction evidence="1">
        <text>3'-dephospho-CoA + ATP = 2'-(5''-triphospho-alpha-D-ribosyl)-3'-dephospho-CoA + adenine</text>
        <dbReference type="Rhea" id="RHEA:15117"/>
        <dbReference type="ChEBI" id="CHEBI:16708"/>
        <dbReference type="ChEBI" id="CHEBI:30616"/>
        <dbReference type="ChEBI" id="CHEBI:57328"/>
        <dbReference type="ChEBI" id="CHEBI:61378"/>
        <dbReference type="EC" id="2.4.2.52"/>
    </reaction>
</comment>
<evidence type="ECO:0000256" key="3">
    <source>
        <dbReference type="ARBA" id="ARBA00022679"/>
    </source>
</evidence>
<keyword evidence="5" id="KW-0067">ATP-binding</keyword>
<dbReference type="Gene3D" id="1.10.4200.10">
    <property type="entry name" value="Triphosphoribosyl-dephospho-CoA protein"/>
    <property type="match status" value="1"/>
</dbReference>
<gene>
    <name evidence="6" type="ORF">JZM60_01740</name>
</gene>
<evidence type="ECO:0000313" key="6">
    <source>
        <dbReference type="EMBL" id="QSV46041.1"/>
    </source>
</evidence>
<name>A0ABX7Q4L1_9BACT</name>
<dbReference type="EMBL" id="CP071382">
    <property type="protein sequence ID" value="QSV46041.1"/>
    <property type="molecule type" value="Genomic_DNA"/>
</dbReference>
<dbReference type="Proteomes" id="UP000663651">
    <property type="component" value="Chromosome"/>
</dbReference>
<keyword evidence="3" id="KW-0808">Transferase</keyword>